<dbReference type="InterPro" id="IPR000594">
    <property type="entry name" value="ThiF_NAD_FAD-bd"/>
</dbReference>
<evidence type="ECO:0000256" key="3">
    <source>
        <dbReference type="ARBA" id="ARBA00022448"/>
    </source>
</evidence>
<keyword evidence="5 6" id="KW-0072">Autophagy</keyword>
<keyword evidence="4 6" id="KW-0653">Protein transport</keyword>
<evidence type="ECO:0000256" key="5">
    <source>
        <dbReference type="ARBA" id="ARBA00023006"/>
    </source>
</evidence>
<accession>A0ABN7B7N7</accession>
<comment type="subcellular location">
    <subcellularLocation>
        <location evidence="6">Cytoplasm</location>
    </subcellularLocation>
    <subcellularLocation>
        <location evidence="6">Preautophagosomal structure</location>
    </subcellularLocation>
</comment>
<evidence type="ECO:0000259" key="7">
    <source>
        <dbReference type="Pfam" id="PF00899"/>
    </source>
</evidence>
<keyword evidence="3 6" id="KW-0813">Transport</keyword>
<dbReference type="Gene3D" id="3.40.140.70">
    <property type="entry name" value="Ubiquitin-like modifier-activating enzyme ATG7 N-terminal domain"/>
    <property type="match status" value="1"/>
</dbReference>
<feature type="domain" description="THIF-type NAD/FAD binding fold" evidence="7">
    <location>
        <begin position="335"/>
        <end position="563"/>
    </location>
</feature>
<dbReference type="PANTHER" id="PTHR10953">
    <property type="entry name" value="UBIQUITIN-ACTIVATING ENZYME E1"/>
    <property type="match status" value="1"/>
</dbReference>
<keyword evidence="10" id="KW-1185">Reference proteome</keyword>
<evidence type="ECO:0000256" key="2">
    <source>
        <dbReference type="ARBA" id="ARBA00017647"/>
    </source>
</evidence>
<keyword evidence="6" id="KW-0833">Ubl conjugation pathway</keyword>
<protein>
    <recommendedName>
        <fullName evidence="2 6">Ubiquitin-like modifier-activating enzyme ATG7</fullName>
    </recommendedName>
    <alternativeName>
        <fullName evidence="6">Autophagy-related protein 7</fullName>
    </alternativeName>
</protein>
<evidence type="ECO:0000259" key="8">
    <source>
        <dbReference type="Pfam" id="PF16420"/>
    </source>
</evidence>
<sequence>MSENLRFLPYEAVVDASFWYTLCQIKLDVDRLSEAERPLTAATMDPAGLTAFVDYSSFNTSDAKTGKIGSSDRTQLQKLCHGNEHKIPVSIMSGFLLNFNSLEAFKNSNKNELLESYGQRIRDAVRNGDAIDDPLKLNNFCVITFADLKNYNFVFWFGFPALGNYTFPLVGQPVLLSDAFSEGEIKSLLDTHSSLKRSGNEFFCAVANGSTLECRPLRYFIDNFEKGAEKLYLCAIDGSTDDFLPGWPCRNLLALVAEHRKTDASVKVIFVRLGRHFKTSFVAELKIEGNRDDFKVVGWSRNARGMFGPRSVSLRDSIDPLKLAESSVDLNLKLMKWRLMPSLDLDVIRNHKVLLVGAGTLGCSVARGLMGWGVRHITFIDSGHVSYSNPVRQSLYGFADCGSCSEGPKLKAEAAPNALRAILPCVTSSGVAMTVPMPGHTTEGVKEAAQLHRLIEEHDTVFLLTDSRESRWLPTVIATSMNKLAITAALGYDTYLVIRHGVKSNDSAENKLGCYFCNDVTAPGNSKRDRTLDQQCTVTRPGVSNMAAAIAVELLVSILQHSDRGACKADDETLLGTVPHSVRGFLFQFSHVLPSTPAFSQCIACSPKVIDQYENNRDEFLDKVFNSAIYLEELTGLAELHKASQIADILELSDDESIEEADE</sequence>
<evidence type="ECO:0000313" key="10">
    <source>
        <dbReference type="Proteomes" id="UP001307889"/>
    </source>
</evidence>
<feature type="domain" description="Ubiquitin-like modifier-activating enzyme Atg7 N-terminal" evidence="8">
    <location>
        <begin position="5"/>
        <end position="317"/>
    </location>
</feature>
<evidence type="ECO:0000256" key="6">
    <source>
        <dbReference type="RuleBase" id="RU366022"/>
    </source>
</evidence>
<evidence type="ECO:0000313" key="9">
    <source>
        <dbReference type="EMBL" id="BET00393.1"/>
    </source>
</evidence>
<organism evidence="9 10">
    <name type="scientific">Nesidiocoris tenuis</name>
    <dbReference type="NCBI Taxonomy" id="355587"/>
    <lineage>
        <taxon>Eukaryota</taxon>
        <taxon>Metazoa</taxon>
        <taxon>Ecdysozoa</taxon>
        <taxon>Arthropoda</taxon>
        <taxon>Hexapoda</taxon>
        <taxon>Insecta</taxon>
        <taxon>Pterygota</taxon>
        <taxon>Neoptera</taxon>
        <taxon>Paraneoptera</taxon>
        <taxon>Hemiptera</taxon>
        <taxon>Heteroptera</taxon>
        <taxon>Panheteroptera</taxon>
        <taxon>Cimicomorpha</taxon>
        <taxon>Miridae</taxon>
        <taxon>Dicyphina</taxon>
        <taxon>Nesidiocoris</taxon>
    </lineage>
</organism>
<evidence type="ECO:0000256" key="1">
    <source>
        <dbReference type="ARBA" id="ARBA00010931"/>
    </source>
</evidence>
<proteinExistence type="inferred from homology"/>
<dbReference type="Pfam" id="PF16420">
    <property type="entry name" value="ATG7_N"/>
    <property type="match status" value="1"/>
</dbReference>
<dbReference type="InterPro" id="IPR035985">
    <property type="entry name" value="Ubiquitin-activating_enz"/>
</dbReference>
<reference evidence="9 10" key="1">
    <citation type="submission" date="2023-09" db="EMBL/GenBank/DDBJ databases">
        <title>Nesidiocoris tenuis whole genome shotgun sequence.</title>
        <authorList>
            <person name="Shibata T."/>
            <person name="Shimoda M."/>
            <person name="Kobayashi T."/>
            <person name="Uehara T."/>
        </authorList>
    </citation>
    <scope>NUCLEOTIDE SEQUENCE [LARGE SCALE GENOMIC DNA]</scope>
    <source>
        <strain evidence="9 10">Japan</strain>
    </source>
</reference>
<dbReference type="Proteomes" id="UP001307889">
    <property type="component" value="Chromosome 11"/>
</dbReference>
<comment type="similarity">
    <text evidence="1 6">Belongs to the ATG7 family.</text>
</comment>
<dbReference type="InterPro" id="IPR032197">
    <property type="entry name" value="Atg7_N"/>
</dbReference>
<keyword evidence="6" id="KW-0963">Cytoplasm</keyword>
<dbReference type="EMBL" id="AP028919">
    <property type="protein sequence ID" value="BET00393.1"/>
    <property type="molecule type" value="Genomic_DNA"/>
</dbReference>
<dbReference type="SUPFAM" id="SSF69572">
    <property type="entry name" value="Activating enzymes of the ubiquitin-like proteins"/>
    <property type="match status" value="1"/>
</dbReference>
<comment type="subunit">
    <text evidence="6">Homodimer.</text>
</comment>
<dbReference type="Pfam" id="PF00899">
    <property type="entry name" value="ThiF"/>
    <property type="match status" value="1"/>
</dbReference>
<name>A0ABN7B7N7_9HEMI</name>
<dbReference type="InterPro" id="IPR045886">
    <property type="entry name" value="ThiF/MoeB/HesA"/>
</dbReference>
<dbReference type="InterPro" id="IPR006285">
    <property type="entry name" value="Atg7"/>
</dbReference>
<dbReference type="NCBIfam" id="TIGR01381">
    <property type="entry name" value="E1_like_apg7"/>
    <property type="match status" value="1"/>
</dbReference>
<dbReference type="PANTHER" id="PTHR10953:SF3">
    <property type="entry name" value="UBIQUITIN-LIKE MODIFIER-ACTIVATING ENZYME ATG7"/>
    <property type="match status" value="1"/>
</dbReference>
<dbReference type="InterPro" id="IPR042523">
    <property type="entry name" value="Atg7_N_2"/>
</dbReference>
<dbReference type="InterPro" id="IPR042522">
    <property type="entry name" value="Atg7_N_1"/>
</dbReference>
<gene>
    <name evidence="9" type="ORF">NTJ_13209</name>
</gene>
<dbReference type="Gene3D" id="3.40.50.720">
    <property type="entry name" value="NAD(P)-binding Rossmann-like Domain"/>
    <property type="match status" value="1"/>
</dbReference>
<comment type="function">
    <text evidence="6">E1-like activating enzyme involved in the 2 ubiquitin-like systems required for autophagy.</text>
</comment>
<evidence type="ECO:0000256" key="4">
    <source>
        <dbReference type="ARBA" id="ARBA00022927"/>
    </source>
</evidence>
<dbReference type="Gene3D" id="3.40.140.100">
    <property type="entry name" value="Ubiquitin-like modifier-activating enzyme ATG7 C-terminal domain"/>
    <property type="match status" value="1"/>
</dbReference>